<dbReference type="InterPro" id="IPR014133">
    <property type="entry name" value="Cry_DASH"/>
</dbReference>
<keyword evidence="3 6" id="KW-0285">Flavoprotein</keyword>
<gene>
    <name evidence="9" type="ORF">ESV24_09370</name>
</gene>
<dbReference type="Gene3D" id="1.25.40.80">
    <property type="match status" value="1"/>
</dbReference>
<keyword evidence="5 7" id="KW-0157">Chromophore</keyword>
<comment type="cofactor">
    <cofactor evidence="7">
        <name>(6R)-5,10-methylene-5,6,7,8-tetrahydrofolate</name>
        <dbReference type="ChEBI" id="CHEBI:15636"/>
    </cofactor>
    <text evidence="7">Binds 1 5,10-methenyltetrahydrofolate (MTHF) per subunit.</text>
</comment>
<dbReference type="PROSITE" id="PS51645">
    <property type="entry name" value="PHR_CRY_ALPHA_BETA"/>
    <property type="match status" value="1"/>
</dbReference>
<dbReference type="NCBIfam" id="TIGR02765">
    <property type="entry name" value="crypto_DASH"/>
    <property type="match status" value="1"/>
</dbReference>
<dbReference type="GO" id="GO:0003904">
    <property type="term" value="F:deoxyribodipyrimidine photo-lyase activity"/>
    <property type="evidence" value="ECO:0007669"/>
    <property type="project" value="TreeGrafter"/>
</dbReference>
<dbReference type="RefSeq" id="WP_111816435.1">
    <property type="nucleotide sequence ID" value="NZ_CBCRZQ010000008.1"/>
</dbReference>
<dbReference type="Pfam" id="PF00875">
    <property type="entry name" value="DNA_photolyase"/>
    <property type="match status" value="1"/>
</dbReference>
<evidence type="ECO:0000313" key="9">
    <source>
        <dbReference type="EMBL" id="TXD68954.1"/>
    </source>
</evidence>
<feature type="binding site" evidence="6">
    <location>
        <position position="235"/>
    </location>
    <ligand>
        <name>FAD</name>
        <dbReference type="ChEBI" id="CHEBI:57692"/>
    </ligand>
</feature>
<dbReference type="GO" id="GO:0071949">
    <property type="term" value="F:FAD binding"/>
    <property type="evidence" value="ECO:0007669"/>
    <property type="project" value="TreeGrafter"/>
</dbReference>
<evidence type="ECO:0000256" key="4">
    <source>
        <dbReference type="ARBA" id="ARBA00022827"/>
    </source>
</evidence>
<evidence type="ECO:0000256" key="7">
    <source>
        <dbReference type="RuleBase" id="RU367151"/>
    </source>
</evidence>
<dbReference type="InterPro" id="IPR036155">
    <property type="entry name" value="Crypto/Photolyase_N_sf"/>
</dbReference>
<dbReference type="EMBL" id="VORU01000007">
    <property type="protein sequence ID" value="TXD68954.1"/>
    <property type="molecule type" value="Genomic_DNA"/>
</dbReference>
<dbReference type="InterPro" id="IPR002081">
    <property type="entry name" value="Cryptochrome/DNA_photolyase_1"/>
</dbReference>
<dbReference type="SUPFAM" id="SSF48173">
    <property type="entry name" value="Cryptochrome/photolyase FAD-binding domain"/>
    <property type="match status" value="1"/>
</dbReference>
<dbReference type="Gene3D" id="1.10.579.10">
    <property type="entry name" value="DNA Cyclobutane Dipyrimidine Photolyase, subunit A, domain 3"/>
    <property type="match status" value="1"/>
</dbReference>
<name>A0A5C6YQ02_9FLAO</name>
<dbReference type="InterPro" id="IPR005101">
    <property type="entry name" value="Cryptochr/Photolyase_FAD-bd"/>
</dbReference>
<evidence type="ECO:0000256" key="2">
    <source>
        <dbReference type="ARBA" id="ARBA00017881"/>
    </source>
</evidence>
<feature type="domain" description="Photolyase/cryptochrome alpha/beta" evidence="8">
    <location>
        <begin position="7"/>
        <end position="140"/>
    </location>
</feature>
<evidence type="ECO:0000259" key="8">
    <source>
        <dbReference type="PROSITE" id="PS51645"/>
    </source>
</evidence>
<dbReference type="AlphaFoldDB" id="A0A5C6YQ02"/>
<sequence length="474" mass="55294">MKDTAEPKALVWFKNDLRLHDNEVLCHAIASGLPVIYLFCVDERLFETLPLGFRKADANRVIFLKQTVLDLQKRLENIGGHLHIELGLPEEIVDAYVNKYSISKIYAEKEYAWEELQMMAEVKKRIAEKAALITFWGKTLYHIDDIPFTISKIPLTSKAYRIPTGKETEVREPYNEPIQANAASAIKSTAFPSFEKLGFSEEEIAAVEPFIAGGETAALNRLHNYTFETKLLTGYRWSRNKSLGMDYSSKFSPYLALGSLSVRTIYQKVKQYEQLVKKNQSTWWLIFELVWRDYFTFKGMRMGNAIFKTEGFRNKRIDFENNTALFKRWCDGKTGLPFVDAHMRQLNKSGYMSNRGRVNCSSFLVHDYRIDWTWGAAYFESRLIDYDVSANWMNWHMQAYEIWYTNPIHQSLKYKAKDYIQQWIPELAKINDAHIYIPWHEKSAHLGIQDYPKPVEIFSKWGRSIQKILTEIGG</sequence>
<protein>
    <recommendedName>
        <fullName evidence="2 7">Cryptochrome DASH</fullName>
    </recommendedName>
</protein>
<evidence type="ECO:0000256" key="6">
    <source>
        <dbReference type="PIRSR" id="PIRSR602081-1"/>
    </source>
</evidence>
<reference evidence="9 10" key="1">
    <citation type="submission" date="2019-08" db="EMBL/GenBank/DDBJ databases">
        <title>Genome of Aequorivita lipolytica Y10-2 (type strain).</title>
        <authorList>
            <person name="Bowman J.P."/>
        </authorList>
    </citation>
    <scope>NUCLEOTIDE SEQUENCE [LARGE SCALE GENOMIC DNA]</scope>
    <source>
        <strain evidence="9 10">Y10-2</strain>
    </source>
</reference>
<dbReference type="SUPFAM" id="SSF52425">
    <property type="entry name" value="Cryptochrome/photolyase, N-terminal domain"/>
    <property type="match status" value="1"/>
</dbReference>
<dbReference type="PANTHER" id="PTHR11455">
    <property type="entry name" value="CRYPTOCHROME"/>
    <property type="match status" value="1"/>
</dbReference>
<feature type="binding site" evidence="6">
    <location>
        <begin position="248"/>
        <end position="252"/>
    </location>
    <ligand>
        <name>FAD</name>
        <dbReference type="ChEBI" id="CHEBI:57692"/>
    </ligand>
</feature>
<accession>A0A5C6YQ02</accession>
<dbReference type="InterPro" id="IPR006050">
    <property type="entry name" value="DNA_photolyase_N"/>
</dbReference>
<keyword evidence="10" id="KW-1185">Reference proteome</keyword>
<dbReference type="GO" id="GO:0003677">
    <property type="term" value="F:DNA binding"/>
    <property type="evidence" value="ECO:0007669"/>
    <property type="project" value="TreeGrafter"/>
</dbReference>
<keyword evidence="4 6" id="KW-0274">FAD</keyword>
<feature type="binding site" evidence="6">
    <location>
        <begin position="385"/>
        <end position="387"/>
    </location>
    <ligand>
        <name>FAD</name>
        <dbReference type="ChEBI" id="CHEBI:57692"/>
    </ligand>
</feature>
<evidence type="ECO:0000256" key="3">
    <source>
        <dbReference type="ARBA" id="ARBA00022630"/>
    </source>
</evidence>
<dbReference type="Gene3D" id="3.40.50.620">
    <property type="entry name" value="HUPs"/>
    <property type="match status" value="1"/>
</dbReference>
<evidence type="ECO:0000313" key="10">
    <source>
        <dbReference type="Proteomes" id="UP000321945"/>
    </source>
</evidence>
<proteinExistence type="inferred from homology"/>
<dbReference type="PRINTS" id="PR00147">
    <property type="entry name" value="DNAPHOTLYASE"/>
</dbReference>
<dbReference type="Pfam" id="PF03441">
    <property type="entry name" value="FAD_binding_7"/>
    <property type="match status" value="1"/>
</dbReference>
<comment type="caution">
    <text evidence="9">The sequence shown here is derived from an EMBL/GenBank/DDBJ whole genome shotgun (WGS) entry which is preliminary data.</text>
</comment>
<dbReference type="InterPro" id="IPR014729">
    <property type="entry name" value="Rossmann-like_a/b/a_fold"/>
</dbReference>
<evidence type="ECO:0000256" key="1">
    <source>
        <dbReference type="ARBA" id="ARBA00005862"/>
    </source>
</evidence>
<dbReference type="PANTHER" id="PTHR11455:SF22">
    <property type="entry name" value="CRYPTOCHROME DASH"/>
    <property type="match status" value="1"/>
</dbReference>
<evidence type="ECO:0000256" key="5">
    <source>
        <dbReference type="ARBA" id="ARBA00022991"/>
    </source>
</evidence>
<dbReference type="OrthoDB" id="9772484at2"/>
<dbReference type="Proteomes" id="UP000321945">
    <property type="component" value="Unassembled WGS sequence"/>
</dbReference>
<comment type="similarity">
    <text evidence="1 7">Belongs to the DNA photolyase class-1 family.</text>
</comment>
<dbReference type="GO" id="GO:0000719">
    <property type="term" value="P:photoreactive repair"/>
    <property type="evidence" value="ECO:0007669"/>
    <property type="project" value="TreeGrafter"/>
</dbReference>
<comment type="cofactor">
    <cofactor evidence="6 7">
        <name>FAD</name>
        <dbReference type="ChEBI" id="CHEBI:57692"/>
    </cofactor>
    <text evidence="6 7">Binds 1 FAD per subunit.</text>
</comment>
<organism evidence="9 10">
    <name type="scientific">Aequorivita lipolytica</name>
    <dbReference type="NCBI Taxonomy" id="153267"/>
    <lineage>
        <taxon>Bacteria</taxon>
        <taxon>Pseudomonadati</taxon>
        <taxon>Bacteroidota</taxon>
        <taxon>Flavobacteriia</taxon>
        <taxon>Flavobacteriales</taxon>
        <taxon>Flavobacteriaceae</taxon>
        <taxon>Aequorivita</taxon>
    </lineage>
</organism>
<comment type="function">
    <text evidence="7">May have a photoreceptor function.</text>
</comment>
<dbReference type="InterPro" id="IPR036134">
    <property type="entry name" value="Crypto/Photolyase_FAD-like_sf"/>
</dbReference>